<feature type="compositionally biased region" description="Basic and acidic residues" evidence="1">
    <location>
        <begin position="193"/>
        <end position="202"/>
    </location>
</feature>
<feature type="region of interest" description="Disordered" evidence="1">
    <location>
        <begin position="113"/>
        <end position="146"/>
    </location>
</feature>
<reference evidence="3" key="1">
    <citation type="submission" date="2020-06" db="EMBL/GenBank/DDBJ databases">
        <authorList>
            <person name="Li T."/>
            <person name="Hu X."/>
            <person name="Zhang T."/>
            <person name="Song X."/>
            <person name="Zhang H."/>
            <person name="Dai N."/>
            <person name="Sheng W."/>
            <person name="Hou X."/>
            <person name="Wei L."/>
        </authorList>
    </citation>
    <scope>NUCLEOTIDE SEQUENCE</scope>
    <source>
        <strain evidence="3">KEN8</strain>
        <tissue evidence="3">Leaf</tissue>
    </source>
</reference>
<feature type="region of interest" description="Disordered" evidence="1">
    <location>
        <begin position="328"/>
        <end position="347"/>
    </location>
</feature>
<gene>
    <name evidence="3" type="ORF">Scaly_1359100</name>
</gene>
<reference evidence="3" key="2">
    <citation type="journal article" date="2024" name="Plant">
        <title>Genomic evolution and insights into agronomic trait innovations of Sesamum species.</title>
        <authorList>
            <person name="Miao H."/>
            <person name="Wang L."/>
            <person name="Qu L."/>
            <person name="Liu H."/>
            <person name="Sun Y."/>
            <person name="Le M."/>
            <person name="Wang Q."/>
            <person name="Wei S."/>
            <person name="Zheng Y."/>
            <person name="Lin W."/>
            <person name="Duan Y."/>
            <person name="Cao H."/>
            <person name="Xiong S."/>
            <person name="Wang X."/>
            <person name="Wei L."/>
            <person name="Li C."/>
            <person name="Ma Q."/>
            <person name="Ju M."/>
            <person name="Zhao R."/>
            <person name="Li G."/>
            <person name="Mu C."/>
            <person name="Tian Q."/>
            <person name="Mei H."/>
            <person name="Zhang T."/>
            <person name="Gao T."/>
            <person name="Zhang H."/>
        </authorList>
    </citation>
    <scope>NUCLEOTIDE SEQUENCE</scope>
    <source>
        <strain evidence="3">KEN8</strain>
    </source>
</reference>
<evidence type="ECO:0000256" key="1">
    <source>
        <dbReference type="SAM" id="MobiDB-lite"/>
    </source>
</evidence>
<evidence type="ECO:0000313" key="3">
    <source>
        <dbReference type="EMBL" id="KAL0356734.1"/>
    </source>
</evidence>
<feature type="compositionally biased region" description="Basic and acidic residues" evidence="1">
    <location>
        <begin position="120"/>
        <end position="129"/>
    </location>
</feature>
<dbReference type="InterPro" id="IPR006571">
    <property type="entry name" value="TLDc_dom"/>
</dbReference>
<sequence length="539" mass="59279">MWSTVGVGWRKSSRHTPSPWCCLGTATTSSLQCWGIPAACLMSESLDFTSSGESEVFSRTSLASPRRPCMMSHRGDSGMTRMTRMTSREGIMPIPSMNRHPKLVGSLENARLDVYPTRGGPDRRREPPPRCRRRNHQAVPDSDASYKAAYHEKGVVGGQAHKQCAEEENGSGEDYGEAAAKAVGDAAGDDGADERVESEDSHDHLLLNVGYVKTSSPLHKSIHTQRKNKDKNSMHAVKNRVYDKITGFFSDSQSSDETLDQASEARSYAKDANSLTSILSFILPSASFDWCTETTNEYELKENKRSDEDNGENGLKMSLNHNQESFGSQLENVEPGSGTSSSSSSDVFEDAFTPRTFQKSMSSLGDESLFISPDLYEFFEASLPNIVKGCQWVLLYSTARHGISLQTLLRKSSGLTGPCLLITGDRQGAVFGGLLDCPLKPTAKRKYQGTYQSFVFTTIYGEPRLFRPTGANRYFYLCVNDLLALGGGANFALCLKEDLLSGSSGPCETFGNMCLAHDEEFELKNVELWGFTHASQYLS</sequence>
<dbReference type="Pfam" id="PF07534">
    <property type="entry name" value="TLD"/>
    <property type="match status" value="1"/>
</dbReference>
<dbReference type="SMART" id="SM00584">
    <property type="entry name" value="TLDc"/>
    <property type="match status" value="1"/>
</dbReference>
<protein>
    <submittedName>
        <fullName evidence="3">Oxidation resistance protein 1</fullName>
    </submittedName>
</protein>
<dbReference type="PANTHER" id="PTHR23354:SF74">
    <property type="entry name" value="TLD-DOMAIN CONTAINING NUCLEOLAR PROTEIN"/>
    <property type="match status" value="1"/>
</dbReference>
<dbReference type="AlphaFoldDB" id="A0AAW2PKM7"/>
<feature type="domain" description="TLDc" evidence="2">
    <location>
        <begin position="369"/>
        <end position="532"/>
    </location>
</feature>
<dbReference type="EMBL" id="JACGWM010000008">
    <property type="protein sequence ID" value="KAL0356734.1"/>
    <property type="molecule type" value="Genomic_DNA"/>
</dbReference>
<accession>A0AAW2PKM7</accession>
<name>A0AAW2PKM7_9LAMI</name>
<dbReference type="PROSITE" id="PS51886">
    <property type="entry name" value="TLDC"/>
    <property type="match status" value="1"/>
</dbReference>
<evidence type="ECO:0000259" key="2">
    <source>
        <dbReference type="PROSITE" id="PS51886"/>
    </source>
</evidence>
<feature type="region of interest" description="Disordered" evidence="1">
    <location>
        <begin position="183"/>
        <end position="202"/>
    </location>
</feature>
<feature type="region of interest" description="Disordered" evidence="1">
    <location>
        <begin position="59"/>
        <end position="80"/>
    </location>
</feature>
<feature type="compositionally biased region" description="Low complexity" evidence="1">
    <location>
        <begin position="336"/>
        <end position="345"/>
    </location>
</feature>
<comment type="caution">
    <text evidence="3">The sequence shown here is derived from an EMBL/GenBank/DDBJ whole genome shotgun (WGS) entry which is preliminary data.</text>
</comment>
<organism evidence="3">
    <name type="scientific">Sesamum calycinum</name>
    <dbReference type="NCBI Taxonomy" id="2727403"/>
    <lineage>
        <taxon>Eukaryota</taxon>
        <taxon>Viridiplantae</taxon>
        <taxon>Streptophyta</taxon>
        <taxon>Embryophyta</taxon>
        <taxon>Tracheophyta</taxon>
        <taxon>Spermatophyta</taxon>
        <taxon>Magnoliopsida</taxon>
        <taxon>eudicotyledons</taxon>
        <taxon>Gunneridae</taxon>
        <taxon>Pentapetalae</taxon>
        <taxon>asterids</taxon>
        <taxon>lamiids</taxon>
        <taxon>Lamiales</taxon>
        <taxon>Pedaliaceae</taxon>
        <taxon>Sesamum</taxon>
    </lineage>
</organism>
<dbReference type="PANTHER" id="PTHR23354">
    <property type="entry name" value="NUCLEOLAR PROTEIN 7/ESTROGEN RECEPTOR COACTIVATOR-RELATED"/>
    <property type="match status" value="1"/>
</dbReference>
<proteinExistence type="predicted"/>